<dbReference type="Proteomes" id="UP001498421">
    <property type="component" value="Unassembled WGS sequence"/>
</dbReference>
<evidence type="ECO:0000313" key="7">
    <source>
        <dbReference type="EMBL" id="KAK7426219.1"/>
    </source>
</evidence>
<evidence type="ECO:0000256" key="1">
    <source>
        <dbReference type="ARBA" id="ARBA00001947"/>
    </source>
</evidence>
<dbReference type="InterPro" id="IPR001279">
    <property type="entry name" value="Metallo-B-lactamas"/>
</dbReference>
<name>A0ABR1HYB2_9HYPO</name>
<dbReference type="PANTHER" id="PTHR42978">
    <property type="entry name" value="QUORUM-QUENCHING LACTONASE YTNP-RELATED-RELATED"/>
    <property type="match status" value="1"/>
</dbReference>
<evidence type="ECO:0000313" key="8">
    <source>
        <dbReference type="Proteomes" id="UP001498421"/>
    </source>
</evidence>
<proteinExistence type="inferred from homology"/>
<keyword evidence="5" id="KW-0862">Zinc</keyword>
<protein>
    <recommendedName>
        <fullName evidence="6">Metallo-beta-lactamase domain-containing protein</fullName>
    </recommendedName>
</protein>
<comment type="caution">
    <text evidence="7">The sequence shown here is derived from an EMBL/GenBank/DDBJ whole genome shotgun (WGS) entry which is preliminary data.</text>
</comment>
<dbReference type="PANTHER" id="PTHR42978:SF2">
    <property type="entry name" value="102 KBASES UNSTABLE REGION: FROM 1 TO 119443"/>
    <property type="match status" value="1"/>
</dbReference>
<comment type="cofactor">
    <cofactor evidence="1">
        <name>Zn(2+)</name>
        <dbReference type="ChEBI" id="CHEBI:29105"/>
    </cofactor>
</comment>
<keyword evidence="4" id="KW-0378">Hydrolase</keyword>
<organism evidence="7 8">
    <name type="scientific">Neonectria magnoliae</name>
    <dbReference type="NCBI Taxonomy" id="2732573"/>
    <lineage>
        <taxon>Eukaryota</taxon>
        <taxon>Fungi</taxon>
        <taxon>Dikarya</taxon>
        <taxon>Ascomycota</taxon>
        <taxon>Pezizomycotina</taxon>
        <taxon>Sordariomycetes</taxon>
        <taxon>Hypocreomycetidae</taxon>
        <taxon>Hypocreales</taxon>
        <taxon>Nectriaceae</taxon>
        <taxon>Neonectria</taxon>
    </lineage>
</organism>
<gene>
    <name evidence="7" type="ORF">QQZ08_007248</name>
</gene>
<keyword evidence="3" id="KW-0479">Metal-binding</keyword>
<evidence type="ECO:0000256" key="2">
    <source>
        <dbReference type="ARBA" id="ARBA00007749"/>
    </source>
</evidence>
<dbReference type="EMBL" id="JAZAVK010000069">
    <property type="protein sequence ID" value="KAK7426219.1"/>
    <property type="molecule type" value="Genomic_DNA"/>
</dbReference>
<comment type="similarity">
    <text evidence="2">Belongs to the metallo-beta-lactamase superfamily.</text>
</comment>
<evidence type="ECO:0000256" key="3">
    <source>
        <dbReference type="ARBA" id="ARBA00022723"/>
    </source>
</evidence>
<dbReference type="SUPFAM" id="SSF56281">
    <property type="entry name" value="Metallo-hydrolase/oxidoreductase"/>
    <property type="match status" value="1"/>
</dbReference>
<feature type="domain" description="Metallo-beta-lactamase" evidence="6">
    <location>
        <begin position="32"/>
        <end position="146"/>
    </location>
</feature>
<dbReference type="InterPro" id="IPR036866">
    <property type="entry name" value="RibonucZ/Hydroxyglut_hydro"/>
</dbReference>
<evidence type="ECO:0000256" key="4">
    <source>
        <dbReference type="ARBA" id="ARBA00022801"/>
    </source>
</evidence>
<keyword evidence="8" id="KW-1185">Reference proteome</keyword>
<dbReference type="Pfam" id="PF00753">
    <property type="entry name" value="Lactamase_B"/>
    <property type="match status" value="1"/>
</dbReference>
<reference evidence="7 8" key="1">
    <citation type="journal article" date="2025" name="Microbiol. Resour. Announc.">
        <title>Draft genome sequences for Neonectria magnoliae and Neonectria punicea, canker pathogens of Liriodendron tulipifera and Acer saccharum in West Virginia.</title>
        <authorList>
            <person name="Petronek H.M."/>
            <person name="Kasson M.T."/>
            <person name="Metheny A.M."/>
            <person name="Stauder C.M."/>
            <person name="Lovett B."/>
            <person name="Lynch S.C."/>
            <person name="Garnas J.R."/>
            <person name="Kasson L.R."/>
            <person name="Stajich J.E."/>
        </authorList>
    </citation>
    <scope>NUCLEOTIDE SEQUENCE [LARGE SCALE GENOMIC DNA]</scope>
    <source>
        <strain evidence="7 8">NRRL 64651</strain>
    </source>
</reference>
<dbReference type="Gene3D" id="3.60.15.10">
    <property type="entry name" value="Ribonuclease Z/Hydroxyacylglutathione hydrolase-like"/>
    <property type="match status" value="1"/>
</dbReference>
<sequence length="169" mass="18360">MCNSAGYYPVWSPTKLFASVTIAEGDGIVNQLKANGIESRYLQAIVFSHLHGDHAGGLETLVKEAPNVPIFVGDEHWNAFGKHPFWATLQGCTPQHWPKDFAPKTLDFSDAAIGPWKQSHRIISDGKVVAVETPGHVPGHLSLIVIDLLDKEEPGGINDNPTAAFQSLK</sequence>
<accession>A0ABR1HYB2</accession>
<dbReference type="InterPro" id="IPR051013">
    <property type="entry name" value="MBL_superfamily_lactonases"/>
</dbReference>
<evidence type="ECO:0000256" key="5">
    <source>
        <dbReference type="ARBA" id="ARBA00022833"/>
    </source>
</evidence>
<evidence type="ECO:0000259" key="6">
    <source>
        <dbReference type="Pfam" id="PF00753"/>
    </source>
</evidence>